<evidence type="ECO:0000313" key="3">
    <source>
        <dbReference type="Proteomes" id="UP000267448"/>
    </source>
</evidence>
<keyword evidence="1" id="KW-0732">Signal</keyword>
<feature type="chain" id="PRO_5018969752" evidence="1">
    <location>
        <begin position="24"/>
        <end position="206"/>
    </location>
</feature>
<dbReference type="Proteomes" id="UP000267448">
    <property type="component" value="Unassembled WGS sequence"/>
</dbReference>
<keyword evidence="3" id="KW-1185">Reference proteome</keyword>
<accession>A0A431WTQ6</accession>
<dbReference type="EMBL" id="RXNU01000006">
    <property type="protein sequence ID" value="RTR38615.1"/>
    <property type="molecule type" value="Genomic_DNA"/>
</dbReference>
<dbReference type="AlphaFoldDB" id="A0A431WTQ6"/>
<gene>
    <name evidence="2" type="ORF">EKG38_14015</name>
</gene>
<evidence type="ECO:0000313" key="2">
    <source>
        <dbReference type="EMBL" id="RTR38615.1"/>
    </source>
</evidence>
<name>A0A431WTQ6_9GAMM</name>
<organism evidence="2 3">
    <name type="scientific">Shewanella canadensis</name>
    <dbReference type="NCBI Taxonomy" id="271096"/>
    <lineage>
        <taxon>Bacteria</taxon>
        <taxon>Pseudomonadati</taxon>
        <taxon>Pseudomonadota</taxon>
        <taxon>Gammaproteobacteria</taxon>
        <taxon>Alteromonadales</taxon>
        <taxon>Shewanellaceae</taxon>
        <taxon>Shewanella</taxon>
    </lineage>
</organism>
<dbReference type="RefSeq" id="WP_126520846.1">
    <property type="nucleotide sequence ID" value="NZ_RXNU01000006.1"/>
</dbReference>
<sequence length="206" mass="23248">MSIRPALTLTVLVLFTLSPQAVAETNLSQELQDALAGGKEEKQYSRISHLTDPMTDEQSSTLHLYSSEYSGSNGTFIYTNPIESVRLTCYSNSATLTIGYREDRARPEWNGRANRLAIRMGKYDVWEMVAEDAYRPNQSYMISNSEFSMSIWNGKAMAAQIYDEQRMILKIGGIDAKSRIINIDKPIRKHVLELYNVCDANEESGS</sequence>
<reference evidence="2 3" key="1">
    <citation type="submission" date="2018-12" db="EMBL/GenBank/DDBJ databases">
        <authorList>
            <person name="Yu L."/>
        </authorList>
    </citation>
    <scope>NUCLEOTIDE SEQUENCE [LARGE SCALE GENOMIC DNA]</scope>
    <source>
        <strain evidence="2 3">HAW-EB2</strain>
    </source>
</reference>
<comment type="caution">
    <text evidence="2">The sequence shown here is derived from an EMBL/GenBank/DDBJ whole genome shotgun (WGS) entry which is preliminary data.</text>
</comment>
<feature type="signal peptide" evidence="1">
    <location>
        <begin position="1"/>
        <end position="23"/>
    </location>
</feature>
<proteinExistence type="predicted"/>
<protein>
    <submittedName>
        <fullName evidence="2">Uncharacterized protein</fullName>
    </submittedName>
</protein>
<evidence type="ECO:0000256" key="1">
    <source>
        <dbReference type="SAM" id="SignalP"/>
    </source>
</evidence>